<dbReference type="Proteomes" id="UP000887013">
    <property type="component" value="Unassembled WGS sequence"/>
</dbReference>
<accession>A0A8X6N8P8</accession>
<dbReference type="Gene3D" id="3.30.70.270">
    <property type="match status" value="1"/>
</dbReference>
<dbReference type="EMBL" id="BMAW01055230">
    <property type="protein sequence ID" value="GFS99866.1"/>
    <property type="molecule type" value="Genomic_DNA"/>
</dbReference>
<keyword evidence="2" id="KW-1185">Reference proteome</keyword>
<name>A0A8X6N8P8_NEPPI</name>
<evidence type="ECO:0000313" key="2">
    <source>
        <dbReference type="Proteomes" id="UP000887013"/>
    </source>
</evidence>
<evidence type="ECO:0000313" key="1">
    <source>
        <dbReference type="EMBL" id="GFS99866.1"/>
    </source>
</evidence>
<reference evidence="1" key="1">
    <citation type="submission" date="2020-08" db="EMBL/GenBank/DDBJ databases">
        <title>Multicomponent nature underlies the extraordinary mechanical properties of spider dragline silk.</title>
        <authorList>
            <person name="Kono N."/>
            <person name="Nakamura H."/>
            <person name="Mori M."/>
            <person name="Yoshida Y."/>
            <person name="Ohtoshi R."/>
            <person name="Malay A.D."/>
            <person name="Moran D.A.P."/>
            <person name="Tomita M."/>
            <person name="Numata K."/>
            <person name="Arakawa K."/>
        </authorList>
    </citation>
    <scope>NUCLEOTIDE SEQUENCE</scope>
</reference>
<dbReference type="InterPro" id="IPR043502">
    <property type="entry name" value="DNA/RNA_pol_sf"/>
</dbReference>
<comment type="caution">
    <text evidence="1">The sequence shown here is derived from an EMBL/GenBank/DDBJ whole genome shotgun (WGS) entry which is preliminary data.</text>
</comment>
<dbReference type="GO" id="GO:0071897">
    <property type="term" value="P:DNA biosynthetic process"/>
    <property type="evidence" value="ECO:0007669"/>
    <property type="project" value="UniProtKB-ARBA"/>
</dbReference>
<sequence>MSPCHYRLKPTGLIRWTPCRKLNVVSKLDAGAIPRIDAIFDKLAYPKNFDLYSEYWHIELENNEVEKLSITLNCGLFQSNRPLDIKTVRQYSKDYHAYWK</sequence>
<dbReference type="Gene3D" id="3.10.10.10">
    <property type="entry name" value="HIV Type 1 Reverse Transcriptase, subunit A, domain 1"/>
    <property type="match status" value="1"/>
</dbReference>
<protein>
    <submittedName>
        <fullName evidence="1">Uncharacterized protein</fullName>
    </submittedName>
</protein>
<gene>
    <name evidence="1" type="ORF">NPIL_9281</name>
</gene>
<proteinExistence type="predicted"/>
<organism evidence="1 2">
    <name type="scientific">Nephila pilipes</name>
    <name type="common">Giant wood spider</name>
    <name type="synonym">Nephila maculata</name>
    <dbReference type="NCBI Taxonomy" id="299642"/>
    <lineage>
        <taxon>Eukaryota</taxon>
        <taxon>Metazoa</taxon>
        <taxon>Ecdysozoa</taxon>
        <taxon>Arthropoda</taxon>
        <taxon>Chelicerata</taxon>
        <taxon>Arachnida</taxon>
        <taxon>Araneae</taxon>
        <taxon>Araneomorphae</taxon>
        <taxon>Entelegynae</taxon>
        <taxon>Araneoidea</taxon>
        <taxon>Nephilidae</taxon>
        <taxon>Nephila</taxon>
    </lineage>
</organism>
<dbReference type="SUPFAM" id="SSF56672">
    <property type="entry name" value="DNA/RNA polymerases"/>
    <property type="match status" value="1"/>
</dbReference>
<dbReference type="InterPro" id="IPR043128">
    <property type="entry name" value="Rev_trsase/Diguanyl_cyclase"/>
</dbReference>
<dbReference type="AlphaFoldDB" id="A0A8X6N8P8"/>